<keyword evidence="6 8" id="KW-0378">Hydrolase</keyword>
<dbReference type="PROSITE" id="PS00517">
    <property type="entry name" value="RNASE_3_1"/>
    <property type="match status" value="1"/>
</dbReference>
<keyword evidence="12" id="KW-1185">Reference proteome</keyword>
<organism evidence="11 12">
    <name type="scientific">Floridaenema flaviceps BLCC-F50</name>
    <dbReference type="NCBI Taxonomy" id="3153642"/>
    <lineage>
        <taxon>Bacteria</taxon>
        <taxon>Bacillati</taxon>
        <taxon>Cyanobacteriota</taxon>
        <taxon>Cyanophyceae</taxon>
        <taxon>Oscillatoriophycideae</taxon>
        <taxon>Aerosakkonematales</taxon>
        <taxon>Aerosakkonemataceae</taxon>
        <taxon>Floridanema</taxon>
        <taxon>Floridanema flaviceps</taxon>
    </lineage>
</organism>
<keyword evidence="8" id="KW-0479">Metal-binding</keyword>
<dbReference type="Gene3D" id="3.30.160.20">
    <property type="match status" value="1"/>
</dbReference>
<reference evidence="11 12" key="1">
    <citation type="submission" date="2024-09" db="EMBL/GenBank/DDBJ databases">
        <title>Floridaenema gen nov. (Aerosakkonemataceae, Aerosakkonematales ord. nov., Cyanobacteria) from benthic tropical and subtropical fresh waters, with the description of four new species.</title>
        <authorList>
            <person name="Moretto J.A."/>
            <person name="Berthold D.E."/>
            <person name="Lefler F.W."/>
            <person name="Huang I.-S."/>
            <person name="Laughinghouse H. IV."/>
        </authorList>
    </citation>
    <scope>NUCLEOTIDE SEQUENCE [LARGE SCALE GENOMIC DNA]</scope>
    <source>
        <strain evidence="11 12">BLCC-F50</strain>
    </source>
</reference>
<proteinExistence type="inferred from homology"/>
<evidence type="ECO:0000256" key="5">
    <source>
        <dbReference type="ARBA" id="ARBA00022759"/>
    </source>
</evidence>
<dbReference type="SUPFAM" id="SSF54768">
    <property type="entry name" value="dsRNA-binding domain-like"/>
    <property type="match status" value="1"/>
</dbReference>
<dbReference type="NCBIfam" id="TIGR02191">
    <property type="entry name" value="RNaseIII"/>
    <property type="match status" value="1"/>
</dbReference>
<keyword evidence="8" id="KW-0819">tRNA processing</keyword>
<feature type="domain" description="RNase III" evidence="10">
    <location>
        <begin position="158"/>
        <end position="292"/>
    </location>
</feature>
<evidence type="ECO:0000259" key="10">
    <source>
        <dbReference type="PROSITE" id="PS50142"/>
    </source>
</evidence>
<comment type="function">
    <text evidence="8">Digests double-stranded RNA. Involved in the processing of primary rRNA transcript to yield the immediate precursors to the large and small rRNAs (23S and 16S). Processes some mRNAs, and tRNAs when they are encoded in the rRNA operon. Processes pre-crRNA and tracrRNA of type II CRISPR loci if present in the organism.</text>
</comment>
<feature type="active site" evidence="8">
    <location>
        <position position="281"/>
    </location>
</feature>
<evidence type="ECO:0000256" key="4">
    <source>
        <dbReference type="ARBA" id="ARBA00022722"/>
    </source>
</evidence>
<dbReference type="EMBL" id="JBHFNR010000159">
    <property type="protein sequence ID" value="MFB2895584.1"/>
    <property type="molecule type" value="Genomic_DNA"/>
</dbReference>
<dbReference type="InterPro" id="IPR011907">
    <property type="entry name" value="RNase_III"/>
</dbReference>
<dbReference type="PANTHER" id="PTHR11207:SF0">
    <property type="entry name" value="RIBONUCLEASE 3"/>
    <property type="match status" value="1"/>
</dbReference>
<dbReference type="HAMAP" id="MF_00104">
    <property type="entry name" value="RNase_III"/>
    <property type="match status" value="1"/>
</dbReference>
<comment type="caution">
    <text evidence="11">The sequence shown here is derived from an EMBL/GenBank/DDBJ whole genome shotgun (WGS) entry which is preliminary data.</text>
</comment>
<dbReference type="Proteomes" id="UP001576784">
    <property type="component" value="Unassembled WGS sequence"/>
</dbReference>
<keyword evidence="7 8" id="KW-0694">RNA-binding</keyword>
<comment type="subcellular location">
    <subcellularLocation>
        <location evidence="8">Cytoplasm</location>
    </subcellularLocation>
</comment>
<comment type="catalytic activity">
    <reaction evidence="1 8">
        <text>Endonucleolytic cleavage to 5'-phosphomonoester.</text>
        <dbReference type="EC" id="3.1.26.3"/>
    </reaction>
</comment>
<feature type="binding site" evidence="8">
    <location>
        <position position="278"/>
    </location>
    <ligand>
        <name>Mg(2+)</name>
        <dbReference type="ChEBI" id="CHEBI:18420"/>
    </ligand>
</feature>
<feature type="active site" evidence="8">
    <location>
        <position position="209"/>
    </location>
</feature>
<comment type="subunit">
    <text evidence="8">Homodimer.</text>
</comment>
<evidence type="ECO:0000256" key="7">
    <source>
        <dbReference type="ARBA" id="ARBA00022884"/>
    </source>
</evidence>
<dbReference type="GO" id="GO:0004525">
    <property type="term" value="F:ribonuclease III activity"/>
    <property type="evidence" value="ECO:0007669"/>
    <property type="project" value="UniProtKB-EC"/>
</dbReference>
<evidence type="ECO:0000256" key="1">
    <source>
        <dbReference type="ARBA" id="ARBA00000109"/>
    </source>
</evidence>
<dbReference type="PANTHER" id="PTHR11207">
    <property type="entry name" value="RIBONUCLEASE III"/>
    <property type="match status" value="1"/>
</dbReference>
<feature type="domain" description="DRBM" evidence="9">
    <location>
        <begin position="325"/>
        <end position="395"/>
    </location>
</feature>
<evidence type="ECO:0000256" key="3">
    <source>
        <dbReference type="ARBA" id="ARBA00022664"/>
    </source>
</evidence>
<protein>
    <recommendedName>
        <fullName evidence="8">Ribonuclease 3</fullName>
        <ecNumber evidence="8">3.1.26.3</ecNumber>
    </recommendedName>
    <alternativeName>
        <fullName evidence="8">Ribonuclease III</fullName>
        <shortName evidence="8">RNase III</shortName>
    </alternativeName>
</protein>
<dbReference type="RefSeq" id="WP_413265221.1">
    <property type="nucleotide sequence ID" value="NZ_JBHFNR010000159.1"/>
</dbReference>
<dbReference type="InterPro" id="IPR041650">
    <property type="entry name" value="HEPN_Swt1"/>
</dbReference>
<sequence length="400" mass="45848">MAISNHERIGKALNLLCQGLYPYVERQMRTVHNDWVKVAVSNLPEHQTSKRDIGDILREDVSAVLMIMSKQWESVFKKKLGHAERSLVGELIEVRNKWAHQTRFSTDDTYRALDSITRLLKAVSAPQIDSVEKQKQEVLKILSQEQTRQETRRFSIEETRVREKLAELLQKLPFQDACLLNLALTHRSYLYENPKQVRDDNERLEFLGDAVLNFLCSDFLYNLDSEINEGDLTRLRSKLVDEEQLAKFAQILDLGKWMRLGRGAIADRGYTNYLLLSNTFEAIVGGYFLDSGIEAVRAFLEPLFTDAVQELVTFQCDTNSSHLVDPKNRFQQWVQLNVGPIIPKYSTIREDGPAHAKEFTVQVYVNGKVYGKGTGRSKKDAEKRAAEAALEKLGFAENYE</sequence>
<dbReference type="Pfam" id="PF00035">
    <property type="entry name" value="dsrm"/>
    <property type="match status" value="1"/>
</dbReference>
<evidence type="ECO:0000259" key="9">
    <source>
        <dbReference type="PROSITE" id="PS50137"/>
    </source>
</evidence>
<dbReference type="SUPFAM" id="SSF69065">
    <property type="entry name" value="RNase III domain-like"/>
    <property type="match status" value="1"/>
</dbReference>
<keyword evidence="8" id="KW-0963">Cytoplasm</keyword>
<comment type="cofactor">
    <cofactor evidence="8">
        <name>Mg(2+)</name>
        <dbReference type="ChEBI" id="CHEBI:18420"/>
    </cofactor>
</comment>
<feature type="binding site" evidence="8">
    <location>
        <position position="281"/>
    </location>
    <ligand>
        <name>Mg(2+)</name>
        <dbReference type="ChEBI" id="CHEBI:18420"/>
    </ligand>
</feature>
<dbReference type="Pfam" id="PF14622">
    <property type="entry name" value="Ribonucleas_3_3"/>
    <property type="match status" value="1"/>
</dbReference>
<keyword evidence="4 8" id="KW-0540">Nuclease</keyword>
<evidence type="ECO:0000256" key="2">
    <source>
        <dbReference type="ARBA" id="ARBA00010183"/>
    </source>
</evidence>
<dbReference type="PROSITE" id="PS50137">
    <property type="entry name" value="DS_RBD"/>
    <property type="match status" value="1"/>
</dbReference>
<dbReference type="SMART" id="SM00358">
    <property type="entry name" value="DSRM"/>
    <property type="match status" value="1"/>
</dbReference>
<dbReference type="Gene3D" id="1.10.1520.10">
    <property type="entry name" value="Ribonuclease III domain"/>
    <property type="match status" value="1"/>
</dbReference>
<evidence type="ECO:0000256" key="8">
    <source>
        <dbReference type="HAMAP-Rule" id="MF_00104"/>
    </source>
</evidence>
<dbReference type="CDD" id="cd00593">
    <property type="entry name" value="RIBOc"/>
    <property type="match status" value="1"/>
</dbReference>
<evidence type="ECO:0000313" key="12">
    <source>
        <dbReference type="Proteomes" id="UP001576784"/>
    </source>
</evidence>
<keyword evidence="8" id="KW-0699">rRNA-binding</keyword>
<keyword evidence="5 8" id="KW-0255">Endonuclease</keyword>
<dbReference type="SMART" id="SM00535">
    <property type="entry name" value="RIBOc"/>
    <property type="match status" value="1"/>
</dbReference>
<gene>
    <name evidence="8 11" type="primary">rnc</name>
    <name evidence="11" type="ORF">ACE1CI_21975</name>
</gene>
<dbReference type="InterPro" id="IPR000999">
    <property type="entry name" value="RNase_III_dom"/>
</dbReference>
<dbReference type="InterPro" id="IPR036389">
    <property type="entry name" value="RNase_III_sf"/>
</dbReference>
<name>A0ABV4XV23_9CYAN</name>
<keyword evidence="8" id="KW-0698">rRNA processing</keyword>
<evidence type="ECO:0000256" key="6">
    <source>
        <dbReference type="ARBA" id="ARBA00022801"/>
    </source>
</evidence>
<keyword evidence="3 8" id="KW-0507">mRNA processing</keyword>
<evidence type="ECO:0000313" key="11">
    <source>
        <dbReference type="EMBL" id="MFB2895584.1"/>
    </source>
</evidence>
<accession>A0ABV4XV23</accession>
<dbReference type="PROSITE" id="PS50142">
    <property type="entry name" value="RNASE_3_2"/>
    <property type="match status" value="1"/>
</dbReference>
<dbReference type="CDD" id="cd10845">
    <property type="entry name" value="DSRM_RNAse_III_family"/>
    <property type="match status" value="1"/>
</dbReference>
<feature type="binding site" evidence="8">
    <location>
        <position position="205"/>
    </location>
    <ligand>
        <name>Mg(2+)</name>
        <dbReference type="ChEBI" id="CHEBI:18420"/>
    </ligand>
</feature>
<dbReference type="Pfam" id="PF18731">
    <property type="entry name" value="HEPN_Swt1"/>
    <property type="match status" value="1"/>
</dbReference>
<comment type="similarity">
    <text evidence="2">Belongs to the ribonuclease III family.</text>
</comment>
<dbReference type="EC" id="3.1.26.3" evidence="8"/>
<keyword evidence="8" id="KW-0460">Magnesium</keyword>
<dbReference type="InterPro" id="IPR014720">
    <property type="entry name" value="dsRBD_dom"/>
</dbReference>